<reference evidence="2" key="1">
    <citation type="journal article" date="2021" name="J Fungi (Basel)">
        <title>Virulence traits and population genomics of the black yeast Aureobasidium melanogenum.</title>
        <authorList>
            <person name="Cernosa A."/>
            <person name="Sun X."/>
            <person name="Gostincar C."/>
            <person name="Fang C."/>
            <person name="Gunde-Cimerman N."/>
            <person name="Song Z."/>
        </authorList>
    </citation>
    <scope>NUCLEOTIDE SEQUENCE</scope>
    <source>
        <strain evidence="2">EXF-9298</strain>
    </source>
</reference>
<gene>
    <name evidence="2" type="ORF">KCU98_g19449</name>
</gene>
<sequence>MAPKKTIERTAASSRPKRTPKPTAVATSSAPAPKPKKKITASKKAVTKTAAPKKTAATKVTKKTALKKTATEKAAPKKAGAAAKGAQKEPAAKYQKWVVPLWENPLGPEAQKKIDKRKEAEKKDKYKYSCIDARYTEAVIAQLKKEYDQGMAKGEWPKMGFEMFLETYKGFDDEAWDKAHERKSGSIHGDYTSKKADAMVKDMNAKQHRDEIPHILNLTDYLYWKEIDKERAKIIAAYKADYKKEQQQKKKKQGNVGAISSPVKKAQNTIVNTSPVKKAQDALTRSRSKSPEKKKMLSNDSGYQADNEQQSVMSRTWELAANAVEAMRSAVNPE</sequence>
<feature type="compositionally biased region" description="Low complexity" evidence="1">
    <location>
        <begin position="21"/>
        <end position="31"/>
    </location>
</feature>
<feature type="compositionally biased region" description="Polar residues" evidence="1">
    <location>
        <begin position="298"/>
        <end position="310"/>
    </location>
</feature>
<protein>
    <submittedName>
        <fullName evidence="2">Uncharacterized protein</fullName>
    </submittedName>
</protein>
<feature type="region of interest" description="Disordered" evidence="1">
    <location>
        <begin position="1"/>
        <end position="91"/>
    </location>
</feature>
<comment type="caution">
    <text evidence="2">The sequence shown here is derived from an EMBL/GenBank/DDBJ whole genome shotgun (WGS) entry which is preliminary data.</text>
</comment>
<organism evidence="2 3">
    <name type="scientific">Aureobasidium melanogenum</name>
    <name type="common">Aureobasidium pullulans var. melanogenum</name>
    <dbReference type="NCBI Taxonomy" id="46634"/>
    <lineage>
        <taxon>Eukaryota</taxon>
        <taxon>Fungi</taxon>
        <taxon>Dikarya</taxon>
        <taxon>Ascomycota</taxon>
        <taxon>Pezizomycotina</taxon>
        <taxon>Dothideomycetes</taxon>
        <taxon>Dothideomycetidae</taxon>
        <taxon>Dothideales</taxon>
        <taxon>Saccotheciaceae</taxon>
        <taxon>Aureobasidium</taxon>
    </lineage>
</organism>
<evidence type="ECO:0000313" key="3">
    <source>
        <dbReference type="Proteomes" id="UP000729357"/>
    </source>
</evidence>
<feature type="region of interest" description="Disordered" evidence="1">
    <location>
        <begin position="244"/>
        <end position="310"/>
    </location>
</feature>
<proteinExistence type="predicted"/>
<feature type="non-terminal residue" evidence="2">
    <location>
        <position position="334"/>
    </location>
</feature>
<feature type="compositionally biased region" description="Polar residues" evidence="1">
    <location>
        <begin position="266"/>
        <end position="275"/>
    </location>
</feature>
<keyword evidence="3" id="KW-1185">Reference proteome</keyword>
<name>A0A9P8JJR1_AURME</name>
<dbReference type="Proteomes" id="UP000729357">
    <property type="component" value="Unassembled WGS sequence"/>
</dbReference>
<dbReference type="AlphaFoldDB" id="A0A9P8JJR1"/>
<reference evidence="2" key="2">
    <citation type="submission" date="2021-08" db="EMBL/GenBank/DDBJ databases">
        <authorList>
            <person name="Gostincar C."/>
            <person name="Sun X."/>
            <person name="Song Z."/>
            <person name="Gunde-Cimerman N."/>
        </authorList>
    </citation>
    <scope>NUCLEOTIDE SEQUENCE</scope>
    <source>
        <strain evidence="2">EXF-9298</strain>
    </source>
</reference>
<dbReference type="EMBL" id="JAHFXS010005658">
    <property type="protein sequence ID" value="KAG9939332.1"/>
    <property type="molecule type" value="Genomic_DNA"/>
</dbReference>
<accession>A0A9P8JJR1</accession>
<feature type="compositionally biased region" description="Low complexity" evidence="1">
    <location>
        <begin position="42"/>
        <end position="59"/>
    </location>
</feature>
<evidence type="ECO:0000256" key="1">
    <source>
        <dbReference type="SAM" id="MobiDB-lite"/>
    </source>
</evidence>
<evidence type="ECO:0000313" key="2">
    <source>
        <dbReference type="EMBL" id="KAG9939332.1"/>
    </source>
</evidence>